<dbReference type="EMBL" id="RSFA01000017">
    <property type="protein sequence ID" value="RSD32020.1"/>
    <property type="molecule type" value="Genomic_DNA"/>
</dbReference>
<dbReference type="InterPro" id="IPR001173">
    <property type="entry name" value="Glyco_trans_2-like"/>
</dbReference>
<evidence type="ECO:0000259" key="1">
    <source>
        <dbReference type="Pfam" id="PF00535"/>
    </source>
</evidence>
<evidence type="ECO:0000313" key="3">
    <source>
        <dbReference type="Proteomes" id="UP000269041"/>
    </source>
</evidence>
<dbReference type="SUPFAM" id="SSF53448">
    <property type="entry name" value="Nucleotide-diphospho-sugar transferases"/>
    <property type="match status" value="1"/>
</dbReference>
<reference evidence="2 3" key="1">
    <citation type="submission" date="2018-12" db="EMBL/GenBank/DDBJ databases">
        <title>Genomic taxonomy of the Vibrionaceae family.</title>
        <authorList>
            <person name="Gomez-Gil B."/>
            <person name="Enciso-Ibarra K."/>
        </authorList>
    </citation>
    <scope>NUCLEOTIDE SEQUENCE [LARGE SCALE GENOMIC DNA]</scope>
    <source>
        <strain evidence="2 3">CAIM 594</strain>
    </source>
</reference>
<sequence length="137" mass="15761">MKNSASTCILTTIFPMPKEYVVDFFRSLSAQSISDFELVIVNDLFDNLDPLINEYANFKCIVLKAGDTPIENRERLVSFAIQNQYETIIFADSDDKFSENRVEVVQKYLCEADIVINDVSTFMSNISIDSFYFSEYL</sequence>
<dbReference type="Proteomes" id="UP000269041">
    <property type="component" value="Unassembled WGS sequence"/>
</dbReference>
<name>A0A3R9E162_9VIBR</name>
<protein>
    <submittedName>
        <fullName evidence="2">Glycosyltransferase</fullName>
    </submittedName>
</protein>
<organism evidence="2 3">
    <name type="scientific">Vibrio pectenicida</name>
    <dbReference type="NCBI Taxonomy" id="62763"/>
    <lineage>
        <taxon>Bacteria</taxon>
        <taxon>Pseudomonadati</taxon>
        <taxon>Pseudomonadota</taxon>
        <taxon>Gammaproteobacteria</taxon>
        <taxon>Vibrionales</taxon>
        <taxon>Vibrionaceae</taxon>
        <taxon>Vibrio</taxon>
    </lineage>
</organism>
<gene>
    <name evidence="2" type="ORF">EJA03_05580</name>
</gene>
<dbReference type="GO" id="GO:0016740">
    <property type="term" value="F:transferase activity"/>
    <property type="evidence" value="ECO:0007669"/>
    <property type="project" value="UniProtKB-KW"/>
</dbReference>
<proteinExistence type="predicted"/>
<keyword evidence="3" id="KW-1185">Reference proteome</keyword>
<dbReference type="Gene3D" id="3.90.550.10">
    <property type="entry name" value="Spore Coat Polysaccharide Biosynthesis Protein SpsA, Chain A"/>
    <property type="match status" value="1"/>
</dbReference>
<dbReference type="InterPro" id="IPR029044">
    <property type="entry name" value="Nucleotide-diphossugar_trans"/>
</dbReference>
<dbReference type="AlphaFoldDB" id="A0A3R9E162"/>
<keyword evidence="2" id="KW-0808">Transferase</keyword>
<dbReference type="OrthoDB" id="9802649at2"/>
<feature type="domain" description="Glycosyltransferase 2-like" evidence="1">
    <location>
        <begin position="19"/>
        <end position="120"/>
    </location>
</feature>
<dbReference type="Pfam" id="PF00535">
    <property type="entry name" value="Glycos_transf_2"/>
    <property type="match status" value="1"/>
</dbReference>
<dbReference type="RefSeq" id="WP_125320254.1">
    <property type="nucleotide sequence ID" value="NZ_RSFA01000017.1"/>
</dbReference>
<dbReference type="CDD" id="cd00761">
    <property type="entry name" value="Glyco_tranf_GTA_type"/>
    <property type="match status" value="1"/>
</dbReference>
<comment type="caution">
    <text evidence="2">The sequence shown here is derived from an EMBL/GenBank/DDBJ whole genome shotgun (WGS) entry which is preliminary data.</text>
</comment>
<evidence type="ECO:0000313" key="2">
    <source>
        <dbReference type="EMBL" id="RSD32020.1"/>
    </source>
</evidence>
<accession>A0A3R9E162</accession>
<feature type="non-terminal residue" evidence="2">
    <location>
        <position position="137"/>
    </location>
</feature>